<dbReference type="PROSITE" id="PS01187">
    <property type="entry name" value="EGF_CA"/>
    <property type="match status" value="1"/>
</dbReference>
<dbReference type="OrthoDB" id="4062651at2759"/>
<dbReference type="Pfam" id="PF00069">
    <property type="entry name" value="Pkinase"/>
    <property type="match status" value="1"/>
</dbReference>
<evidence type="ECO:0000259" key="12">
    <source>
        <dbReference type="PROSITE" id="PS50011"/>
    </source>
</evidence>
<dbReference type="Gene3D" id="1.10.510.10">
    <property type="entry name" value="Transferase(Phosphotransferase) domain 1"/>
    <property type="match status" value="1"/>
</dbReference>
<dbReference type="SUPFAM" id="SSF57196">
    <property type="entry name" value="EGF/Laminin"/>
    <property type="match status" value="1"/>
</dbReference>
<keyword evidence="8 10" id="KW-0067">ATP-binding</keyword>
<keyword evidence="5" id="KW-0677">Repeat</keyword>
<dbReference type="SUPFAM" id="SSF56112">
    <property type="entry name" value="Protein kinase-like (PK-like)"/>
    <property type="match status" value="1"/>
</dbReference>
<proteinExistence type="predicted"/>
<evidence type="ECO:0000313" key="13">
    <source>
        <dbReference type="EMBL" id="KAI5079145.1"/>
    </source>
</evidence>
<dbReference type="PROSITE" id="PS50011">
    <property type="entry name" value="PROTEIN_KINASE_DOM"/>
    <property type="match status" value="1"/>
</dbReference>
<name>A0A9D4V455_ADICA</name>
<feature type="binding site" evidence="10">
    <location>
        <position position="506"/>
    </location>
    <ligand>
        <name>ATP</name>
        <dbReference type="ChEBI" id="CHEBI:30616"/>
    </ligand>
</feature>
<dbReference type="Gene3D" id="2.10.25.10">
    <property type="entry name" value="Laminin"/>
    <property type="match status" value="2"/>
</dbReference>
<dbReference type="GO" id="GO:0004674">
    <property type="term" value="F:protein serine/threonine kinase activity"/>
    <property type="evidence" value="ECO:0007669"/>
    <property type="project" value="TreeGrafter"/>
</dbReference>
<dbReference type="InterPro" id="IPR049883">
    <property type="entry name" value="NOTCH1_EGF-like"/>
</dbReference>
<keyword evidence="4" id="KW-0732">Signal</keyword>
<dbReference type="AlphaFoldDB" id="A0A9D4V455"/>
<keyword evidence="9" id="KW-1015">Disulfide bond</keyword>
<evidence type="ECO:0000256" key="9">
    <source>
        <dbReference type="ARBA" id="ARBA00023157"/>
    </source>
</evidence>
<dbReference type="PANTHER" id="PTHR27005:SF283">
    <property type="entry name" value="OS02G0633066 PROTEIN"/>
    <property type="match status" value="1"/>
</dbReference>
<keyword evidence="7" id="KW-0418">Kinase</keyword>
<dbReference type="Pfam" id="PF07645">
    <property type="entry name" value="EGF_CA"/>
    <property type="match status" value="1"/>
</dbReference>
<feature type="transmembrane region" description="Helical" evidence="11">
    <location>
        <begin position="38"/>
        <end position="57"/>
    </location>
</feature>
<comment type="caution">
    <text evidence="13">The sequence shown here is derived from an EMBL/GenBank/DDBJ whole genome shotgun (WGS) entry which is preliminary data.</text>
</comment>
<dbReference type="InterPro" id="IPR000719">
    <property type="entry name" value="Prot_kinase_dom"/>
</dbReference>
<evidence type="ECO:0000256" key="1">
    <source>
        <dbReference type="ARBA" id="ARBA00022527"/>
    </source>
</evidence>
<evidence type="ECO:0000256" key="8">
    <source>
        <dbReference type="ARBA" id="ARBA00022840"/>
    </source>
</evidence>
<keyword evidence="1" id="KW-0723">Serine/threonine-protein kinase</keyword>
<dbReference type="InterPro" id="IPR045274">
    <property type="entry name" value="WAK-like"/>
</dbReference>
<dbReference type="FunFam" id="1.10.510.10:FF:000084">
    <property type="entry name" value="Wall-associated receptor kinase 2"/>
    <property type="match status" value="1"/>
</dbReference>
<evidence type="ECO:0000256" key="6">
    <source>
        <dbReference type="ARBA" id="ARBA00022741"/>
    </source>
</evidence>
<keyword evidence="3" id="KW-0808">Transferase</keyword>
<keyword evidence="11" id="KW-1133">Transmembrane helix</keyword>
<keyword evidence="6 10" id="KW-0547">Nucleotide-binding</keyword>
<dbReference type="CDD" id="cd14066">
    <property type="entry name" value="STKc_IRAK"/>
    <property type="match status" value="1"/>
</dbReference>
<dbReference type="InterPro" id="IPR017441">
    <property type="entry name" value="Protein_kinase_ATP_BS"/>
</dbReference>
<dbReference type="InterPro" id="IPR008271">
    <property type="entry name" value="Ser/Thr_kinase_AS"/>
</dbReference>
<sequence length="811" mass="88865">GYSLNMKQRLKLSSPSERLNTLLIFPSPQSSMHMHTTLAPFITFTLAFILLCVRLVITAQQQQQAACLNQTCGGIKVSYPFKLANATGCPSFSSFFELECDPLNGYLLFNKASLGTSANATADLISLRVLALANNSIILDVTSTMVTMKLTPNGTLCDGDLKSLLLPSFPSPYVFSDENQFGGFGCAYGVLVIANPAGNNTSFPANISASFTDVSLGGCDMLCPSGGNNAECGHNQCCVFHWPRGSFPRWTLYAAERSLLSAATYDPESCSSNYATLFHPNYTDFDSQKYGIKLMWALPSNHTTHLGIMQSPEYACSNFSTISLVQEVPGYLCYCLPGYTGDGFAQGIKCSDIDECKDVVQNDCIQGQTTCYNTDGNYTCRCKSPFQVGDGRKSGSGCYFSPTIRNAIAISTSILGLIVAIASFFTVQVFWRKRLKRRYFIQNGGTQLQKLLLLGARGEESRKLFKVEELQAATKNYSSDMKLGAGGFGTVFKGVLANGRVVAIKKSNKGVDPTQLLNELEIMVQINHKSIVKFLGCCLETVEPLLVYEYVSNGNLMENLREGNHIIMNWGQRLKVARQTAEALAYLHGAAVPPILHRDVKSSNVLLDNNFDAKVADFGVSRLVPEGATHISTAVQGTIGYLDPEYFQTLQLTEKSDVYSMGVMLVELITGLKPVDNNNREPRFANLALLFIHYMNEGRVEDVIDPRLHNDLIHTRCSILAVATLALLCLSLHGSQRPLMSHVSEELHHIMDEFLDSPAPLHQPHDLGYHRTSFGAVVAKDLQLSVQTGRTPASSSFMSIDSSVLDCTMPR</sequence>
<feature type="domain" description="Protein kinase" evidence="12">
    <location>
        <begin position="477"/>
        <end position="751"/>
    </location>
</feature>
<dbReference type="Gene3D" id="3.30.200.20">
    <property type="entry name" value="Phosphorylase Kinase, domain 1"/>
    <property type="match status" value="1"/>
</dbReference>
<evidence type="ECO:0000256" key="2">
    <source>
        <dbReference type="ARBA" id="ARBA00022536"/>
    </source>
</evidence>
<organism evidence="13 14">
    <name type="scientific">Adiantum capillus-veneris</name>
    <name type="common">Maidenhair fern</name>
    <dbReference type="NCBI Taxonomy" id="13818"/>
    <lineage>
        <taxon>Eukaryota</taxon>
        <taxon>Viridiplantae</taxon>
        <taxon>Streptophyta</taxon>
        <taxon>Embryophyta</taxon>
        <taxon>Tracheophyta</taxon>
        <taxon>Polypodiopsida</taxon>
        <taxon>Polypodiidae</taxon>
        <taxon>Polypodiales</taxon>
        <taxon>Pteridineae</taxon>
        <taxon>Pteridaceae</taxon>
        <taxon>Vittarioideae</taxon>
        <taxon>Adiantum</taxon>
    </lineage>
</organism>
<dbReference type="PANTHER" id="PTHR27005">
    <property type="entry name" value="WALL-ASSOCIATED RECEPTOR KINASE-LIKE 21"/>
    <property type="match status" value="1"/>
</dbReference>
<keyword evidence="14" id="KW-1185">Reference proteome</keyword>
<evidence type="ECO:0000313" key="14">
    <source>
        <dbReference type="Proteomes" id="UP000886520"/>
    </source>
</evidence>
<dbReference type="SMART" id="SM00220">
    <property type="entry name" value="S_TKc"/>
    <property type="match status" value="1"/>
</dbReference>
<dbReference type="SMART" id="SM00179">
    <property type="entry name" value="EGF_CA"/>
    <property type="match status" value="1"/>
</dbReference>
<dbReference type="GO" id="GO:0005524">
    <property type="term" value="F:ATP binding"/>
    <property type="evidence" value="ECO:0007669"/>
    <property type="project" value="UniProtKB-UniRule"/>
</dbReference>
<dbReference type="FunFam" id="2.10.25.10:FF:000038">
    <property type="entry name" value="Fibrillin 2"/>
    <property type="match status" value="1"/>
</dbReference>
<protein>
    <recommendedName>
        <fullName evidence="12">Protein kinase domain-containing protein</fullName>
    </recommendedName>
</protein>
<evidence type="ECO:0000256" key="3">
    <source>
        <dbReference type="ARBA" id="ARBA00022679"/>
    </source>
</evidence>
<feature type="non-terminal residue" evidence="13">
    <location>
        <position position="811"/>
    </location>
</feature>
<dbReference type="Proteomes" id="UP000886520">
    <property type="component" value="Chromosome 6"/>
</dbReference>
<dbReference type="InterPro" id="IPR018097">
    <property type="entry name" value="EGF_Ca-bd_CS"/>
</dbReference>
<keyword evidence="2" id="KW-0245">EGF-like domain</keyword>
<evidence type="ECO:0000256" key="5">
    <source>
        <dbReference type="ARBA" id="ARBA00022737"/>
    </source>
</evidence>
<feature type="transmembrane region" description="Helical" evidence="11">
    <location>
        <begin position="408"/>
        <end position="431"/>
    </location>
</feature>
<evidence type="ECO:0000256" key="7">
    <source>
        <dbReference type="ARBA" id="ARBA00022777"/>
    </source>
</evidence>
<dbReference type="PROSITE" id="PS00107">
    <property type="entry name" value="PROTEIN_KINASE_ATP"/>
    <property type="match status" value="1"/>
</dbReference>
<dbReference type="InterPro" id="IPR011009">
    <property type="entry name" value="Kinase-like_dom_sf"/>
</dbReference>
<accession>A0A9D4V455</accession>
<dbReference type="GO" id="GO:0007166">
    <property type="term" value="P:cell surface receptor signaling pathway"/>
    <property type="evidence" value="ECO:0007669"/>
    <property type="project" value="InterPro"/>
</dbReference>
<dbReference type="EMBL" id="JABFUD020000006">
    <property type="protein sequence ID" value="KAI5079145.1"/>
    <property type="molecule type" value="Genomic_DNA"/>
</dbReference>
<dbReference type="CDD" id="cd00054">
    <property type="entry name" value="EGF_CA"/>
    <property type="match status" value="1"/>
</dbReference>
<dbReference type="PROSITE" id="PS00108">
    <property type="entry name" value="PROTEIN_KINASE_ST"/>
    <property type="match status" value="1"/>
</dbReference>
<gene>
    <name evidence="13" type="ORF">GOP47_0006816</name>
</gene>
<dbReference type="GO" id="GO:0005886">
    <property type="term" value="C:plasma membrane"/>
    <property type="evidence" value="ECO:0007669"/>
    <property type="project" value="TreeGrafter"/>
</dbReference>
<evidence type="ECO:0000256" key="10">
    <source>
        <dbReference type="PROSITE-ProRule" id="PRU10141"/>
    </source>
</evidence>
<evidence type="ECO:0000256" key="4">
    <source>
        <dbReference type="ARBA" id="ARBA00022729"/>
    </source>
</evidence>
<keyword evidence="11" id="KW-0812">Transmembrane</keyword>
<reference evidence="13" key="1">
    <citation type="submission" date="2021-01" db="EMBL/GenBank/DDBJ databases">
        <title>Adiantum capillus-veneris genome.</title>
        <authorList>
            <person name="Fang Y."/>
            <person name="Liao Q."/>
        </authorList>
    </citation>
    <scope>NUCLEOTIDE SEQUENCE</scope>
    <source>
        <strain evidence="13">H3</strain>
        <tissue evidence="13">Leaf</tissue>
    </source>
</reference>
<evidence type="ECO:0000256" key="11">
    <source>
        <dbReference type="SAM" id="Phobius"/>
    </source>
</evidence>
<dbReference type="InterPro" id="IPR001881">
    <property type="entry name" value="EGF-like_Ca-bd_dom"/>
</dbReference>
<keyword evidence="11" id="KW-0472">Membrane</keyword>
<dbReference type="GO" id="GO:0005509">
    <property type="term" value="F:calcium ion binding"/>
    <property type="evidence" value="ECO:0007669"/>
    <property type="project" value="InterPro"/>
</dbReference>